<name>A0ABD7EXZ3_NEIPE</name>
<dbReference type="EMBL" id="CP079818">
    <property type="protein sequence ID" value="QXW90606.1"/>
    <property type="molecule type" value="Genomic_DNA"/>
</dbReference>
<reference evidence="2 3" key="1">
    <citation type="submission" date="2021-07" db="EMBL/GenBank/DDBJ databases">
        <title>Genome sequencing of Neisseria perflava LPB0400.</title>
        <authorList>
            <person name="Kim J."/>
        </authorList>
    </citation>
    <scope>NUCLEOTIDE SEQUENCE [LARGE SCALE GENOMIC DNA]</scope>
    <source>
        <strain evidence="2 3">LPB0400</strain>
    </source>
</reference>
<dbReference type="KEGG" id="npf:LPB400_00725"/>
<evidence type="ECO:0000313" key="2">
    <source>
        <dbReference type="EMBL" id="QXW90606.1"/>
    </source>
</evidence>
<dbReference type="Pfam" id="PF10592">
    <property type="entry name" value="AIPR"/>
    <property type="match status" value="1"/>
</dbReference>
<feature type="domain" description="Abortive phage infection protein C-terminal" evidence="1">
    <location>
        <begin position="242"/>
        <end position="500"/>
    </location>
</feature>
<evidence type="ECO:0000313" key="3">
    <source>
        <dbReference type="Proteomes" id="UP000825360"/>
    </source>
</evidence>
<proteinExistence type="predicted"/>
<dbReference type="Proteomes" id="UP000825360">
    <property type="component" value="Chromosome"/>
</dbReference>
<accession>A0ABD7EXZ3</accession>
<sequence length="554" mass="62595">MDIAASILDQQLLGIPQETKDEVCQILNINPNDTDKLKSALFTFICIKDILDLDEETALDCLVDGGGDFGTDAVYIDEENDGEFSVVLIQSKYAKSLDGNKNFPQTGIEKLIKAVQYLFNPAADLGGINMRLKAKVEDIRSRIRDGQIPQIRVIACNNGLKWNREAQTDIDREFQSVSQVSWEYANHETLLAIRSRTKPVDAVLRLKGKAVIEDMNFSRVCIGRIPVKEIAQLMRQHGEKLLERNIRRYLGLTGNRVNQDIQRTLQHEPDNFYFYNNGLTLICRSFSYNALQTSDYQVNVTDLQIVNGGQTSMTLMNAIADFSDISDNASVLVRIYELPKEQNDLVMKITHATNSQNPVDLKDLRANDPQQQRLEISIAELGYTYRRKRSQEAGKNDITSGTVAEAVLSVVKEKPQQAKFFTKEHFGKLYGEIFDNLNGAQAVLSVLIYRMAENRRKRPQENDPDFVRYASCFIAMQIGRKLLADSGLASFDLVNHQNFVSLQARLDEKGEAYLQAAIQDIRQALAALYNDSSEISLQQLAATFRRGDLINYLK</sequence>
<protein>
    <submittedName>
        <fullName evidence="2">AIPR family protein</fullName>
    </submittedName>
</protein>
<gene>
    <name evidence="2" type="ORF">LPB400_00725</name>
</gene>
<dbReference type="InterPro" id="IPR018891">
    <property type="entry name" value="AIPR_C"/>
</dbReference>
<dbReference type="AlphaFoldDB" id="A0ABD7EXZ3"/>
<evidence type="ECO:0000259" key="1">
    <source>
        <dbReference type="Pfam" id="PF10592"/>
    </source>
</evidence>
<organism evidence="2 3">
    <name type="scientific">Neisseria perflava</name>
    <dbReference type="NCBI Taxonomy" id="33053"/>
    <lineage>
        <taxon>Bacteria</taxon>
        <taxon>Pseudomonadati</taxon>
        <taxon>Pseudomonadota</taxon>
        <taxon>Betaproteobacteria</taxon>
        <taxon>Neisseriales</taxon>
        <taxon>Neisseriaceae</taxon>
        <taxon>Neisseria</taxon>
    </lineage>
</organism>